<dbReference type="Pfam" id="PF00353">
    <property type="entry name" value="HemolysinCabind"/>
    <property type="match status" value="2"/>
</dbReference>
<dbReference type="InterPro" id="IPR018511">
    <property type="entry name" value="Hemolysin-typ_Ca-bd_CS"/>
</dbReference>
<dbReference type="PRINTS" id="PR00313">
    <property type="entry name" value="CABNDNGRPT"/>
</dbReference>
<organism evidence="4 5">
    <name type="scientific">Actinobacillus equuli subsp. equuli</name>
    <dbReference type="NCBI Taxonomy" id="202947"/>
    <lineage>
        <taxon>Bacteria</taxon>
        <taxon>Pseudomonadati</taxon>
        <taxon>Pseudomonadota</taxon>
        <taxon>Gammaproteobacteria</taxon>
        <taxon>Pasteurellales</taxon>
        <taxon>Pasteurellaceae</taxon>
        <taxon>Actinobacillus</taxon>
    </lineage>
</organism>
<reference evidence="4" key="2">
    <citation type="journal article" date="2023" name="Pathogens">
        <title>Pathological Features and Genomic Characterization of an Actinobacillus equuli subsp. equuli Bearing Unique Virulence-Associated Genes from an Adult Horse with Pleuropneumonia.</title>
        <authorList>
            <person name="Kamali M."/>
            <person name="Carossino M."/>
            <person name="Del Piero F."/>
            <person name="Peak L."/>
            <person name="Mitchell M.S."/>
            <person name="Willette J."/>
            <person name="Baker R."/>
            <person name="Li F."/>
            <person name="Kenez A."/>
            <person name="Balasuriya U.B.R."/>
            <person name="Go Y.Y."/>
        </authorList>
    </citation>
    <scope>NUCLEOTIDE SEQUENCE</scope>
    <source>
        <strain evidence="4">4524</strain>
    </source>
</reference>
<dbReference type="InterPro" id="IPR011049">
    <property type="entry name" value="Serralysin-like_metalloprot_C"/>
</dbReference>
<keyword evidence="2" id="KW-0964">Secreted</keyword>
<evidence type="ECO:0000256" key="1">
    <source>
        <dbReference type="ARBA" id="ARBA00004613"/>
    </source>
</evidence>
<comment type="subcellular location">
    <subcellularLocation>
        <location evidence="1">Secreted</location>
    </subcellularLocation>
</comment>
<dbReference type="Gene3D" id="2.150.10.10">
    <property type="entry name" value="Serralysin-like metalloprotease, C-terminal"/>
    <property type="match status" value="1"/>
</dbReference>
<protein>
    <submittedName>
        <fullName evidence="4">Uncharacterized protein</fullName>
    </submittedName>
</protein>
<evidence type="ECO:0000256" key="2">
    <source>
        <dbReference type="ARBA" id="ARBA00022525"/>
    </source>
</evidence>
<evidence type="ECO:0000313" key="5">
    <source>
        <dbReference type="Proteomes" id="UP001142444"/>
    </source>
</evidence>
<dbReference type="InterPro" id="IPR001343">
    <property type="entry name" value="Hemolysn_Ca-bd"/>
</dbReference>
<dbReference type="AlphaFoldDB" id="A0A9X4G818"/>
<dbReference type="Proteomes" id="UP001142444">
    <property type="component" value="Unassembled WGS sequence"/>
</dbReference>
<sequence>MAFDTFNFWNLPISRNPQPVPYEPKPSGPVQYLKQFVIDDDQATLVLINRWVAPPSYRDRVIFDDISGGRLLLVNNDGSYREINDSDNNSWVYRDLRNTEHSRLYFLPDNPSSEDTRIHVKLHVEPNNSNVVDTDDVYNTNYSIHFDVQDIASSSTVKFGTDYADNLYGTDASETIHGLNGNDFIMGEAGDDVITGGAGDDFLLGGDGDDTLYGSDGADWLNGGNGNDFLYGGEGNDTYYFYKGAGRDEIFDAEGASTLQFANGIRPQDLTIEATTNDLGNVSWNIRINGTDDQIFIYDQYSNGGKTVSFTNFIFGNNFVTDSELSEMLGLPEVPVLEAENPEPNFEIEVSGYNDLMIPISEISPITYPEYANYSFVF</sequence>
<dbReference type="InterPro" id="IPR050557">
    <property type="entry name" value="RTX_toxin/Mannuronan_C5-epim"/>
</dbReference>
<proteinExistence type="predicted"/>
<dbReference type="PANTHER" id="PTHR38340">
    <property type="entry name" value="S-LAYER PROTEIN"/>
    <property type="match status" value="1"/>
</dbReference>
<comment type="caution">
    <text evidence="4">The sequence shown here is derived from an EMBL/GenBank/DDBJ whole genome shotgun (WGS) entry which is preliminary data.</text>
</comment>
<dbReference type="PROSITE" id="PS00330">
    <property type="entry name" value="HEMOLYSIN_CALCIUM"/>
    <property type="match status" value="2"/>
</dbReference>
<evidence type="ECO:0000256" key="3">
    <source>
        <dbReference type="ARBA" id="ARBA00022837"/>
    </source>
</evidence>
<dbReference type="RefSeq" id="WP_275218512.1">
    <property type="nucleotide sequence ID" value="NZ_JAPHVQ010000016.1"/>
</dbReference>
<keyword evidence="5" id="KW-1185">Reference proteome</keyword>
<reference evidence="4" key="1">
    <citation type="submission" date="2022-11" db="EMBL/GenBank/DDBJ databases">
        <authorList>
            <person name="Kamali M."/>
            <person name="Peak L."/>
            <person name="Go Y.Y."/>
            <person name="Balasuriya U.B.R."/>
            <person name="Carossino M."/>
        </authorList>
    </citation>
    <scope>NUCLEOTIDE SEQUENCE</scope>
    <source>
        <strain evidence="4">4524</strain>
    </source>
</reference>
<dbReference type="GO" id="GO:0005509">
    <property type="term" value="F:calcium ion binding"/>
    <property type="evidence" value="ECO:0007669"/>
    <property type="project" value="InterPro"/>
</dbReference>
<dbReference type="PANTHER" id="PTHR38340:SF1">
    <property type="entry name" value="S-LAYER PROTEIN"/>
    <property type="match status" value="1"/>
</dbReference>
<gene>
    <name evidence="4" type="ORF">OQ257_11195</name>
</gene>
<dbReference type="EMBL" id="JAPHVQ010000016">
    <property type="protein sequence ID" value="MDE8035720.1"/>
    <property type="molecule type" value="Genomic_DNA"/>
</dbReference>
<evidence type="ECO:0000313" key="4">
    <source>
        <dbReference type="EMBL" id="MDE8035720.1"/>
    </source>
</evidence>
<name>A0A9X4G818_ACTEU</name>
<accession>A0A9X4G818</accession>
<dbReference type="GO" id="GO:0005576">
    <property type="term" value="C:extracellular region"/>
    <property type="evidence" value="ECO:0007669"/>
    <property type="project" value="UniProtKB-SubCell"/>
</dbReference>
<keyword evidence="3" id="KW-0106">Calcium</keyword>
<dbReference type="SUPFAM" id="SSF51120">
    <property type="entry name" value="beta-Roll"/>
    <property type="match status" value="1"/>
</dbReference>